<dbReference type="InterPro" id="IPR036388">
    <property type="entry name" value="WH-like_DNA-bd_sf"/>
</dbReference>
<accession>A0ABZ2EZW2</accession>
<dbReference type="Gene3D" id="2.40.30.10">
    <property type="entry name" value="Translation factors"/>
    <property type="match status" value="2"/>
</dbReference>
<dbReference type="EMBL" id="CP117524">
    <property type="protein sequence ID" value="WWD85514.1"/>
    <property type="molecule type" value="Genomic_DNA"/>
</dbReference>
<dbReference type="Pfam" id="PF03144">
    <property type="entry name" value="GTP_EFTU_D2"/>
    <property type="match status" value="1"/>
</dbReference>
<sequence length="635" mass="72473">MKNIIIGTAGHIDHGKTALIRALTGKETDRWEEEKRRGITIDLGFTYFDLPSGDRAGIIDVPGHEKFVNNMLAGVIGMDLVMLVVAADEGMMPQTREHVDIMSQLGVEKSIVVLNKCDLVDDEWKELVKEEIKEELIGSVFENANMIEVSSVTGEGIDDLIQEIVHMTKDEVTEKDINTIPRLPIDRSFSISGFGTIVTGTLISGSIKKDDELEIYPTGKKAKIRSIQVHGKDVKECFAGQRSAINISNFKKDEIKRGYVLAPPNSLEDTMMLDVKLNVLNSSERILSNRCRLHLFTGTSEVLCRAVLLDVQEASPGDSCYAQLRLEEKIAVRRGDKFIVRFYSPLETVGGGVILDANPTKKTPFNNAQLEEIKRKEEGSYSDIVELLVKKHPEMITIKEIGKLTGLSVEEVSECINELKEENLVLTYEMKKDIYVYHSSEEMRLKRDTMEFVEDFHRENPYKFGVGKSLLKAKLYPKIKQNVFDQIVYKFICENEIKKYKEYLSLNDFEINKDKIFQNVEKTLVNTYKKAEFDFVRLSEINFNKDENIVKDVLNILIDEEKIVKINEEMFTLKSLMDKAEVIVREKLEQDNLITISQLRDALNTSRKSAKPMLEYFDNMKITRKNGSESERVAY</sequence>
<dbReference type="InterPro" id="IPR005225">
    <property type="entry name" value="Small_GTP-bd"/>
</dbReference>
<dbReference type="InterPro" id="IPR015191">
    <property type="entry name" value="SelB_WHD4"/>
</dbReference>
<dbReference type="InterPro" id="IPR031157">
    <property type="entry name" value="G_TR_CS"/>
</dbReference>
<dbReference type="SUPFAM" id="SSF52540">
    <property type="entry name" value="P-loop containing nucleoside triphosphate hydrolases"/>
    <property type="match status" value="1"/>
</dbReference>
<evidence type="ECO:0000256" key="3">
    <source>
        <dbReference type="ARBA" id="ARBA00022490"/>
    </source>
</evidence>
<comment type="subcellular location">
    <subcellularLocation>
        <location evidence="1">Cytoplasm</location>
    </subcellularLocation>
</comment>
<dbReference type="CDD" id="cd03696">
    <property type="entry name" value="SelB_II"/>
    <property type="match status" value="1"/>
</dbReference>
<keyword evidence="11" id="KW-1185">Reference proteome</keyword>
<evidence type="ECO:0000256" key="2">
    <source>
        <dbReference type="ARBA" id="ARBA00015953"/>
    </source>
</evidence>
<dbReference type="InterPro" id="IPR057335">
    <property type="entry name" value="Beta-barrel_SelB"/>
</dbReference>
<dbReference type="PANTHER" id="PTHR43721:SF22">
    <property type="entry name" value="ELONGATION FACTOR TU, MITOCHONDRIAL"/>
    <property type="match status" value="1"/>
</dbReference>
<dbReference type="InterPro" id="IPR050055">
    <property type="entry name" value="EF-Tu_GTPase"/>
</dbReference>
<dbReference type="SUPFAM" id="SSF50465">
    <property type="entry name" value="EF-Tu/eEF-1alpha/eIF2-gamma C-terminal domain"/>
    <property type="match status" value="1"/>
</dbReference>
<proteinExistence type="predicted"/>
<dbReference type="InterPro" id="IPR009000">
    <property type="entry name" value="Transl_B-barrel_sf"/>
</dbReference>
<gene>
    <name evidence="10" type="primary">selB</name>
    <name evidence="10" type="ORF">TEGL_40270</name>
</gene>
<dbReference type="InterPro" id="IPR015190">
    <property type="entry name" value="Elong_fac_SelB-wing-hlx_typ-2"/>
</dbReference>
<dbReference type="CDD" id="cd15491">
    <property type="entry name" value="selB_III"/>
    <property type="match status" value="1"/>
</dbReference>
<keyword evidence="10" id="KW-0251">Elongation factor</keyword>
<dbReference type="Proteomes" id="UP001348492">
    <property type="component" value="Plasmid pTG1"/>
</dbReference>
<evidence type="ECO:0000313" key="11">
    <source>
        <dbReference type="Proteomes" id="UP001348492"/>
    </source>
</evidence>
<keyword evidence="10" id="KW-0614">Plasmid</keyword>
<dbReference type="InterPro" id="IPR000795">
    <property type="entry name" value="T_Tr_GTP-bd_dom"/>
</dbReference>
<dbReference type="SUPFAM" id="SSF50447">
    <property type="entry name" value="Translation proteins"/>
    <property type="match status" value="1"/>
</dbReference>
<evidence type="ECO:0000256" key="8">
    <source>
        <dbReference type="ARBA" id="ARBA00031615"/>
    </source>
</evidence>
<dbReference type="InterPro" id="IPR004161">
    <property type="entry name" value="EFTu-like_2"/>
</dbReference>
<dbReference type="PROSITE" id="PS00301">
    <property type="entry name" value="G_TR_1"/>
    <property type="match status" value="1"/>
</dbReference>
<dbReference type="Pfam" id="PF00009">
    <property type="entry name" value="GTP_EFTU"/>
    <property type="match status" value="1"/>
</dbReference>
<dbReference type="GO" id="GO:0003746">
    <property type="term" value="F:translation elongation factor activity"/>
    <property type="evidence" value="ECO:0007669"/>
    <property type="project" value="UniProtKB-KW"/>
</dbReference>
<feature type="domain" description="Tr-type G" evidence="9">
    <location>
        <begin position="1"/>
        <end position="173"/>
    </location>
</feature>
<dbReference type="PANTHER" id="PTHR43721">
    <property type="entry name" value="ELONGATION FACTOR TU-RELATED"/>
    <property type="match status" value="1"/>
</dbReference>
<evidence type="ECO:0000256" key="4">
    <source>
        <dbReference type="ARBA" id="ARBA00022741"/>
    </source>
</evidence>
<dbReference type="InterPro" id="IPR027417">
    <property type="entry name" value="P-loop_NTPase"/>
</dbReference>
<dbReference type="CDD" id="cd04171">
    <property type="entry name" value="SelB"/>
    <property type="match status" value="1"/>
</dbReference>
<dbReference type="PROSITE" id="PS51722">
    <property type="entry name" value="G_TR_2"/>
    <property type="match status" value="1"/>
</dbReference>
<dbReference type="NCBIfam" id="TIGR00475">
    <property type="entry name" value="selB"/>
    <property type="match status" value="1"/>
</dbReference>
<protein>
    <recommendedName>
        <fullName evidence="2">Selenocysteine-specific elongation factor</fullName>
    </recommendedName>
    <alternativeName>
        <fullName evidence="8">SelB translation factor</fullName>
    </alternativeName>
</protein>
<dbReference type="Pfam" id="PF09106">
    <property type="entry name" value="WHD_2nd_SelB"/>
    <property type="match status" value="1"/>
</dbReference>
<evidence type="ECO:0000256" key="1">
    <source>
        <dbReference type="ARBA" id="ARBA00004496"/>
    </source>
</evidence>
<dbReference type="NCBIfam" id="TIGR00231">
    <property type="entry name" value="small_GTP"/>
    <property type="match status" value="1"/>
</dbReference>
<dbReference type="Gene3D" id="1.10.10.2770">
    <property type="match status" value="1"/>
</dbReference>
<comment type="function">
    <text evidence="7">Translation factor necessary for the incorporation of selenocysteine into proteins. It probably replaces EF-Tu for the insertion of selenocysteine directed by the UGA codon. SelB binds GTP and GDP.</text>
</comment>
<keyword evidence="5" id="KW-0648">Protein biosynthesis</keyword>
<dbReference type="PRINTS" id="PR00315">
    <property type="entry name" value="ELONGATNFCT"/>
</dbReference>
<keyword evidence="6" id="KW-0342">GTP-binding</keyword>
<name>A0ABZ2EZW2_9FIRM</name>
<dbReference type="InterPro" id="IPR004535">
    <property type="entry name" value="Transl_elong_SelB"/>
</dbReference>
<dbReference type="InterPro" id="IPR009001">
    <property type="entry name" value="Transl_elong_EF1A/Init_IF2_C"/>
</dbReference>
<dbReference type="Pfam" id="PF25461">
    <property type="entry name" value="Beta-barrel_SelB"/>
    <property type="match status" value="1"/>
</dbReference>
<keyword evidence="3" id="KW-0963">Cytoplasm</keyword>
<dbReference type="Gene3D" id="3.40.50.300">
    <property type="entry name" value="P-loop containing nucleotide triphosphate hydrolases"/>
    <property type="match status" value="1"/>
</dbReference>
<dbReference type="SUPFAM" id="SSF46785">
    <property type="entry name" value="Winged helix' DNA-binding domain"/>
    <property type="match status" value="3"/>
</dbReference>
<geneLocation type="plasmid" evidence="10 11">
    <name>pTG1</name>
</geneLocation>
<dbReference type="InterPro" id="IPR036390">
    <property type="entry name" value="WH_DNA-bd_sf"/>
</dbReference>
<evidence type="ECO:0000313" key="10">
    <source>
        <dbReference type="EMBL" id="WWD85514.1"/>
    </source>
</evidence>
<reference evidence="10 11" key="1">
    <citation type="journal article" date="2023" name="PLoS ONE">
        <title>Genome-based metabolic and phylogenomic analysis of three Terrisporobacter species.</title>
        <authorList>
            <person name="Boer T."/>
            <person name="Bengelsdorf F.R."/>
            <person name="Bomeke M."/>
            <person name="Daniel R."/>
            <person name="Poehlein A."/>
        </authorList>
    </citation>
    <scope>NUCLEOTIDE SEQUENCE [LARGE SCALE GENOMIC DNA]</scope>
    <source>
        <strain evidence="10 11">DSM 1288</strain>
    </source>
</reference>
<organism evidence="10 11">
    <name type="scientific">Terrisporobacter glycolicus ATCC 14880 = DSM 1288</name>
    <dbReference type="NCBI Taxonomy" id="1121315"/>
    <lineage>
        <taxon>Bacteria</taxon>
        <taxon>Bacillati</taxon>
        <taxon>Bacillota</taxon>
        <taxon>Clostridia</taxon>
        <taxon>Peptostreptococcales</taxon>
        <taxon>Peptostreptococcaceae</taxon>
        <taxon>Terrisporobacter</taxon>
    </lineage>
</organism>
<evidence type="ECO:0000256" key="7">
    <source>
        <dbReference type="ARBA" id="ARBA00025526"/>
    </source>
</evidence>
<evidence type="ECO:0000256" key="6">
    <source>
        <dbReference type="ARBA" id="ARBA00023134"/>
    </source>
</evidence>
<evidence type="ECO:0000259" key="9">
    <source>
        <dbReference type="PROSITE" id="PS51722"/>
    </source>
</evidence>
<dbReference type="RefSeq" id="WP_027626937.1">
    <property type="nucleotide sequence ID" value="NZ_AUUB01000001.1"/>
</dbReference>
<keyword evidence="4" id="KW-0547">Nucleotide-binding</keyword>
<evidence type="ECO:0000256" key="5">
    <source>
        <dbReference type="ARBA" id="ARBA00022917"/>
    </source>
</evidence>
<dbReference type="Pfam" id="PF09107">
    <property type="entry name" value="WHD_3rd_SelB"/>
    <property type="match status" value="1"/>
</dbReference>
<dbReference type="Gene3D" id="1.10.10.10">
    <property type="entry name" value="Winged helix-like DNA-binding domain superfamily/Winged helix DNA-binding domain"/>
    <property type="match status" value="1"/>
</dbReference>